<evidence type="ECO:0000259" key="5">
    <source>
        <dbReference type="Pfam" id="PF07992"/>
    </source>
</evidence>
<dbReference type="PRINTS" id="PR00411">
    <property type="entry name" value="PNDRDTASEI"/>
</dbReference>
<comment type="similarity">
    <text evidence="1">Belongs to the FAD-dependent oxidoreductase family.</text>
</comment>
<dbReference type="PRINTS" id="PR00368">
    <property type="entry name" value="FADPNR"/>
</dbReference>
<evidence type="ECO:0000256" key="2">
    <source>
        <dbReference type="ARBA" id="ARBA00022630"/>
    </source>
</evidence>
<dbReference type="OrthoDB" id="202203at2759"/>
<dbReference type="SUPFAM" id="SSF51905">
    <property type="entry name" value="FAD/NAD(P)-binding domain"/>
    <property type="match status" value="1"/>
</dbReference>
<evidence type="ECO:0000256" key="1">
    <source>
        <dbReference type="ARBA" id="ARBA00006442"/>
    </source>
</evidence>
<dbReference type="GO" id="GO:0004174">
    <property type="term" value="F:electron-transferring-flavoprotein dehydrogenase activity"/>
    <property type="evidence" value="ECO:0007669"/>
    <property type="project" value="TreeGrafter"/>
</dbReference>
<gene>
    <name evidence="6" type="ORF">CPB83DRAFT_907221</name>
</gene>
<dbReference type="PANTHER" id="PTHR43735:SF3">
    <property type="entry name" value="FERROPTOSIS SUPPRESSOR PROTEIN 1"/>
    <property type="match status" value="1"/>
</dbReference>
<accession>A0A9P6JPR2</accession>
<protein>
    <recommendedName>
        <fullName evidence="5">FAD/NAD(P)-binding domain-containing protein</fullName>
    </recommendedName>
</protein>
<keyword evidence="4" id="KW-0560">Oxidoreductase</keyword>
<name>A0A9P6JPR2_9AGAR</name>
<keyword evidence="3" id="KW-0274">FAD</keyword>
<dbReference type="InterPro" id="IPR023753">
    <property type="entry name" value="FAD/NAD-binding_dom"/>
</dbReference>
<dbReference type="Proteomes" id="UP000807306">
    <property type="component" value="Unassembled WGS sequence"/>
</dbReference>
<organism evidence="6 7">
    <name type="scientific">Crepidotus variabilis</name>
    <dbReference type="NCBI Taxonomy" id="179855"/>
    <lineage>
        <taxon>Eukaryota</taxon>
        <taxon>Fungi</taxon>
        <taxon>Dikarya</taxon>
        <taxon>Basidiomycota</taxon>
        <taxon>Agaricomycotina</taxon>
        <taxon>Agaricomycetes</taxon>
        <taxon>Agaricomycetidae</taxon>
        <taxon>Agaricales</taxon>
        <taxon>Agaricineae</taxon>
        <taxon>Crepidotaceae</taxon>
        <taxon>Crepidotus</taxon>
    </lineage>
</organism>
<dbReference type="AlphaFoldDB" id="A0A9P6JPR2"/>
<dbReference type="Pfam" id="PF07992">
    <property type="entry name" value="Pyr_redox_2"/>
    <property type="match status" value="1"/>
</dbReference>
<evidence type="ECO:0000256" key="4">
    <source>
        <dbReference type="ARBA" id="ARBA00023002"/>
    </source>
</evidence>
<sequence length="364" mass="39577">MARQNIVIVGGGVAGTTFFKELTPKLANNTNVDVILIDPRSFLIHLPSSIRMVVIDEGNRSILHYPTSFTGINKRVIQSKVVSITDDNDRGHFVTLTNGEQLDFSVLVLATGSLWSGPLTFGDTSDEILAAVTDWRKKFRDSRDVVLVGGGAIGFELAGEIKDAYPGARVTIVHKQTLPLNDTYPERWRKRVLAGAEKRGIAVLLGDAVDNFTPTNKKISTRNGLSILADLFVPTFGSRPNTEYIKTLGPNILNSVGEVIVSPTLQLADHPRIFAIGDIIAWKEEKQLIKCFGHSKVVTSNALALVTGNGNGSLKEYKSITEMIALSNGKNAGTSYFGFLWGIILGDWLTSMLKSKNLALPKGL</sequence>
<dbReference type="GO" id="GO:0005737">
    <property type="term" value="C:cytoplasm"/>
    <property type="evidence" value="ECO:0007669"/>
    <property type="project" value="TreeGrafter"/>
</dbReference>
<dbReference type="Gene3D" id="3.50.50.100">
    <property type="match status" value="1"/>
</dbReference>
<dbReference type="InterPro" id="IPR036188">
    <property type="entry name" value="FAD/NAD-bd_sf"/>
</dbReference>
<dbReference type="GO" id="GO:0050660">
    <property type="term" value="F:flavin adenine dinucleotide binding"/>
    <property type="evidence" value="ECO:0007669"/>
    <property type="project" value="TreeGrafter"/>
</dbReference>
<proteinExistence type="inferred from homology"/>
<evidence type="ECO:0000256" key="3">
    <source>
        <dbReference type="ARBA" id="ARBA00022827"/>
    </source>
</evidence>
<keyword evidence="2" id="KW-0285">Flavoprotein</keyword>
<feature type="domain" description="FAD/NAD(P)-binding" evidence="5">
    <location>
        <begin position="5"/>
        <end position="283"/>
    </location>
</feature>
<comment type="caution">
    <text evidence="6">The sequence shown here is derived from an EMBL/GenBank/DDBJ whole genome shotgun (WGS) entry which is preliminary data.</text>
</comment>
<dbReference type="EMBL" id="MU157856">
    <property type="protein sequence ID" value="KAF9528078.1"/>
    <property type="molecule type" value="Genomic_DNA"/>
</dbReference>
<dbReference type="PANTHER" id="PTHR43735">
    <property type="entry name" value="APOPTOSIS-INDUCING FACTOR 1"/>
    <property type="match status" value="1"/>
</dbReference>
<evidence type="ECO:0000313" key="6">
    <source>
        <dbReference type="EMBL" id="KAF9528078.1"/>
    </source>
</evidence>
<evidence type="ECO:0000313" key="7">
    <source>
        <dbReference type="Proteomes" id="UP000807306"/>
    </source>
</evidence>
<keyword evidence="7" id="KW-1185">Reference proteome</keyword>
<reference evidence="6" key="1">
    <citation type="submission" date="2020-11" db="EMBL/GenBank/DDBJ databases">
        <authorList>
            <consortium name="DOE Joint Genome Institute"/>
            <person name="Ahrendt S."/>
            <person name="Riley R."/>
            <person name="Andreopoulos W."/>
            <person name="Labutti K."/>
            <person name="Pangilinan J."/>
            <person name="Ruiz-Duenas F.J."/>
            <person name="Barrasa J.M."/>
            <person name="Sanchez-Garcia M."/>
            <person name="Camarero S."/>
            <person name="Miyauchi S."/>
            <person name="Serrano A."/>
            <person name="Linde D."/>
            <person name="Babiker R."/>
            <person name="Drula E."/>
            <person name="Ayuso-Fernandez I."/>
            <person name="Pacheco R."/>
            <person name="Padilla G."/>
            <person name="Ferreira P."/>
            <person name="Barriuso J."/>
            <person name="Kellner H."/>
            <person name="Castanera R."/>
            <person name="Alfaro M."/>
            <person name="Ramirez L."/>
            <person name="Pisabarro A.G."/>
            <person name="Kuo A."/>
            <person name="Tritt A."/>
            <person name="Lipzen A."/>
            <person name="He G."/>
            <person name="Yan M."/>
            <person name="Ng V."/>
            <person name="Cullen D."/>
            <person name="Martin F."/>
            <person name="Rosso M.-N."/>
            <person name="Henrissat B."/>
            <person name="Hibbett D."/>
            <person name="Martinez A.T."/>
            <person name="Grigoriev I.V."/>
        </authorList>
    </citation>
    <scope>NUCLEOTIDE SEQUENCE</scope>
    <source>
        <strain evidence="6">CBS 506.95</strain>
    </source>
</reference>